<evidence type="ECO:0000313" key="2">
    <source>
        <dbReference type="Proteomes" id="UP000289738"/>
    </source>
</evidence>
<gene>
    <name evidence="1" type="ORF">Ahy_A01g000042</name>
</gene>
<keyword evidence="2" id="KW-1185">Reference proteome</keyword>
<dbReference type="EMBL" id="SDMP01000001">
    <property type="protein sequence ID" value="RYR75494.1"/>
    <property type="molecule type" value="Genomic_DNA"/>
</dbReference>
<name>A0A445EJA3_ARAHY</name>
<organism evidence="1 2">
    <name type="scientific">Arachis hypogaea</name>
    <name type="common">Peanut</name>
    <dbReference type="NCBI Taxonomy" id="3818"/>
    <lineage>
        <taxon>Eukaryota</taxon>
        <taxon>Viridiplantae</taxon>
        <taxon>Streptophyta</taxon>
        <taxon>Embryophyta</taxon>
        <taxon>Tracheophyta</taxon>
        <taxon>Spermatophyta</taxon>
        <taxon>Magnoliopsida</taxon>
        <taxon>eudicotyledons</taxon>
        <taxon>Gunneridae</taxon>
        <taxon>Pentapetalae</taxon>
        <taxon>rosids</taxon>
        <taxon>fabids</taxon>
        <taxon>Fabales</taxon>
        <taxon>Fabaceae</taxon>
        <taxon>Papilionoideae</taxon>
        <taxon>50 kb inversion clade</taxon>
        <taxon>dalbergioids sensu lato</taxon>
        <taxon>Dalbergieae</taxon>
        <taxon>Pterocarpus clade</taxon>
        <taxon>Arachis</taxon>
    </lineage>
</organism>
<proteinExistence type="predicted"/>
<comment type="caution">
    <text evidence="1">The sequence shown here is derived from an EMBL/GenBank/DDBJ whole genome shotgun (WGS) entry which is preliminary data.</text>
</comment>
<reference evidence="1 2" key="1">
    <citation type="submission" date="2019-01" db="EMBL/GenBank/DDBJ databases">
        <title>Sequencing of cultivated peanut Arachis hypogaea provides insights into genome evolution and oil improvement.</title>
        <authorList>
            <person name="Chen X."/>
        </authorList>
    </citation>
    <scope>NUCLEOTIDE SEQUENCE [LARGE SCALE GENOMIC DNA]</scope>
    <source>
        <strain evidence="2">cv. Fuhuasheng</strain>
        <tissue evidence="1">Leaves</tissue>
    </source>
</reference>
<dbReference type="AlphaFoldDB" id="A0A445EJA3"/>
<dbReference type="Proteomes" id="UP000289738">
    <property type="component" value="Chromosome A01"/>
</dbReference>
<evidence type="ECO:0000313" key="1">
    <source>
        <dbReference type="EMBL" id="RYR75494.1"/>
    </source>
</evidence>
<protein>
    <submittedName>
        <fullName evidence="1">Uncharacterized protein</fullName>
    </submittedName>
</protein>
<accession>A0A445EJA3</accession>
<sequence length="74" mass="8402">MVLELWVVASSIPSLSAFFGSSLKKVTSRIPNNNKVSSGSFKIVAINEDRQIDKDKWKWLAYDMQDITREKGIL</sequence>
<dbReference type="STRING" id="3818.A0A445EJA3"/>